<protein>
    <submittedName>
        <fullName evidence="4">Uncharacterized protein C11orf16 homolog isoform X1</fullName>
    </submittedName>
</protein>
<dbReference type="PANTHER" id="PTHR14343:SF3">
    <property type="entry name" value="SIMILAR TO PREDICTED GENE ICRFP703B1614Q5.5"/>
    <property type="match status" value="1"/>
</dbReference>
<dbReference type="PANTHER" id="PTHR14343">
    <property type="entry name" value="VWFA DOMAIN-CONTAINING PROTEIN"/>
    <property type="match status" value="1"/>
</dbReference>
<proteinExistence type="predicted"/>
<name>A0A3Q0G116_ALLSI</name>
<feature type="region of interest" description="Disordered" evidence="1">
    <location>
        <begin position="337"/>
        <end position="362"/>
    </location>
</feature>
<evidence type="ECO:0000259" key="2">
    <source>
        <dbReference type="Pfam" id="PF15057"/>
    </source>
</evidence>
<dbReference type="AlphaFoldDB" id="A0A3Q0G116"/>
<dbReference type="GeneID" id="106721868"/>
<accession>A0A3Q0G116</accession>
<reference evidence="4" key="1">
    <citation type="submission" date="2025-08" db="UniProtKB">
        <authorList>
            <consortium name="RefSeq"/>
        </authorList>
    </citation>
    <scope>IDENTIFICATION</scope>
</reference>
<dbReference type="CTD" id="103175088"/>
<sequence length="556" mass="62606">MDQSLFADHKYCSMMTAHDKVSCTNFITHGYPFSSGSFITHPAWVTSSLSPVRCSWIRHCPCFPETICKGLMVLEKSMDFANVPVLARRESDGFYYRGTIKQEIKEESGMYLIEFAKPPALGEKYPAYVQKTSKDDILEYSHGMSHCILPGDKVLAPWEPDMVRYGPGTVVPVIETRDPLRVASEDEEITVHFWNGKKVKVPLGVALWIPPNLWDRIIDMIHMPFTSSLKLMEALQSTSCCNLCCRPLKTPVHAYTLDRRSACRWPCTITWTPFHCHYHSTCCSLAHAQCICYHHPKVSTWWPIPSKSPLLLRDTEQKQPDNSISMKLLELEAPKEEEESAVVGADAGAAASSSSSSDSESDSEMCLTKSMMVDSAVNTDSSLFEKSTLKDAVKPQWRYWKRSHPKSLPRSPGICVPSNTWAKDKLKSKTICLEASPIAAINQSAMFQTTEQSPRRQLTMKEALIHQNFKPSLGAIPPLEKSGENQHCKSTCIDQQRKQQVLQQKEECEGECQAEHRCHTALEICGYITQVIYLRPAIFSSGPSDTRVKHMINCTC</sequence>
<feature type="compositionally biased region" description="Low complexity" evidence="1">
    <location>
        <begin position="341"/>
        <end position="358"/>
    </location>
</feature>
<feature type="domain" description="DUF4537" evidence="2">
    <location>
        <begin position="84"/>
        <end position="219"/>
    </location>
</feature>
<evidence type="ECO:0000313" key="3">
    <source>
        <dbReference type="Proteomes" id="UP000189705"/>
    </source>
</evidence>
<gene>
    <name evidence="4" type="primary">CUNH11orf16</name>
</gene>
<dbReference type="Pfam" id="PF15057">
    <property type="entry name" value="DUF4537"/>
    <property type="match status" value="1"/>
</dbReference>
<evidence type="ECO:0000256" key="1">
    <source>
        <dbReference type="SAM" id="MobiDB-lite"/>
    </source>
</evidence>
<dbReference type="Proteomes" id="UP000189705">
    <property type="component" value="Unplaced"/>
</dbReference>
<dbReference type="InterPro" id="IPR032770">
    <property type="entry name" value="DUF4537"/>
</dbReference>
<dbReference type="RefSeq" id="XP_025053172.1">
    <property type="nucleotide sequence ID" value="XM_025197387.1"/>
</dbReference>
<keyword evidence="3" id="KW-1185">Reference proteome</keyword>
<organism evidence="3 4">
    <name type="scientific">Alligator sinensis</name>
    <name type="common">Chinese alligator</name>
    <dbReference type="NCBI Taxonomy" id="38654"/>
    <lineage>
        <taxon>Eukaryota</taxon>
        <taxon>Metazoa</taxon>
        <taxon>Chordata</taxon>
        <taxon>Craniata</taxon>
        <taxon>Vertebrata</taxon>
        <taxon>Euteleostomi</taxon>
        <taxon>Archelosauria</taxon>
        <taxon>Archosauria</taxon>
        <taxon>Crocodylia</taxon>
        <taxon>Alligatoridae</taxon>
        <taxon>Alligatorinae</taxon>
        <taxon>Alligator</taxon>
    </lineage>
</organism>
<dbReference type="InParanoid" id="A0A3Q0G116"/>
<evidence type="ECO:0000313" key="4">
    <source>
        <dbReference type="RefSeq" id="XP_025053172.1"/>
    </source>
</evidence>